<evidence type="ECO:0000256" key="9">
    <source>
        <dbReference type="ARBA" id="ARBA00022833"/>
    </source>
</evidence>
<evidence type="ECO:0000256" key="16">
    <source>
        <dbReference type="PIRSR" id="PIRSR006769-3"/>
    </source>
</evidence>
<evidence type="ECO:0000256" key="1">
    <source>
        <dbReference type="ARBA" id="ARBA00002151"/>
    </source>
</evidence>
<dbReference type="NCBIfam" id="TIGR00326">
    <property type="entry name" value="eubact_ribD"/>
    <property type="match status" value="1"/>
</dbReference>
<keyword evidence="7 13" id="KW-0479">Metal-binding</keyword>
<evidence type="ECO:0000256" key="2">
    <source>
        <dbReference type="ARBA" id="ARBA00004882"/>
    </source>
</evidence>
<evidence type="ECO:0000256" key="15">
    <source>
        <dbReference type="PIRSR" id="PIRSR006769-2"/>
    </source>
</evidence>
<feature type="binding site" evidence="16">
    <location>
        <position position="95"/>
    </location>
    <ligand>
        <name>Zn(2+)</name>
        <dbReference type="ChEBI" id="CHEBI:29105"/>
        <note>catalytic</note>
    </ligand>
</feature>
<dbReference type="InterPro" id="IPR002125">
    <property type="entry name" value="CMP_dCMP_dom"/>
</dbReference>
<dbReference type="SUPFAM" id="SSF53597">
    <property type="entry name" value="Dihydrofolate reductase-like"/>
    <property type="match status" value="1"/>
</dbReference>
<dbReference type="AlphaFoldDB" id="A0A2I0R1S5"/>
<proteinExistence type="inferred from homology"/>
<dbReference type="InterPro" id="IPR016193">
    <property type="entry name" value="Cytidine_deaminase-like"/>
</dbReference>
<evidence type="ECO:0000313" key="18">
    <source>
        <dbReference type="EMBL" id="PKR80522.1"/>
    </source>
</evidence>
<dbReference type="EMBL" id="PJNI01000009">
    <property type="protein sequence ID" value="PKR80522.1"/>
    <property type="molecule type" value="Genomic_DNA"/>
</dbReference>
<keyword evidence="9 13" id="KW-0862">Zinc</keyword>
<dbReference type="PROSITE" id="PS00903">
    <property type="entry name" value="CYT_DCMP_DEAMINASES_1"/>
    <property type="match status" value="1"/>
</dbReference>
<accession>A0A2I0R1S5</accession>
<dbReference type="InterPro" id="IPR050765">
    <property type="entry name" value="Riboflavin_Biosynth_HTPR"/>
</dbReference>
<dbReference type="Pfam" id="PF00383">
    <property type="entry name" value="dCMP_cyt_deam_1"/>
    <property type="match status" value="1"/>
</dbReference>
<feature type="binding site" evidence="16">
    <location>
        <position position="86"/>
    </location>
    <ligand>
        <name>Zn(2+)</name>
        <dbReference type="ChEBI" id="CHEBI:29105"/>
        <note>catalytic</note>
    </ligand>
</feature>
<feature type="domain" description="CMP/dCMP-type deaminase" evidence="17">
    <location>
        <begin position="10"/>
        <end position="134"/>
    </location>
</feature>
<protein>
    <recommendedName>
        <fullName evidence="13">Riboflavin biosynthesis protein RibD</fullName>
    </recommendedName>
    <domain>
        <recommendedName>
            <fullName evidence="13">Diaminohydroxyphosphoribosylaminopyrimidine deaminase</fullName>
            <shortName evidence="13">DRAP deaminase</shortName>
            <ecNumber evidence="13">3.5.4.26</ecNumber>
        </recommendedName>
        <alternativeName>
            <fullName evidence="13">Riboflavin-specific deaminase</fullName>
        </alternativeName>
    </domain>
    <domain>
        <recommendedName>
            <fullName evidence="13">5-amino-6-(5-phosphoribosylamino)uracil reductase</fullName>
            <ecNumber evidence="13">1.1.1.193</ecNumber>
        </recommendedName>
        <alternativeName>
            <fullName evidence="13">HTP reductase</fullName>
        </alternativeName>
    </domain>
</protein>
<evidence type="ECO:0000256" key="12">
    <source>
        <dbReference type="ARBA" id="ARBA00023268"/>
    </source>
</evidence>
<dbReference type="Pfam" id="PF01872">
    <property type="entry name" value="RibD_C"/>
    <property type="match status" value="1"/>
</dbReference>
<evidence type="ECO:0000256" key="11">
    <source>
        <dbReference type="ARBA" id="ARBA00023002"/>
    </source>
</evidence>
<evidence type="ECO:0000256" key="3">
    <source>
        <dbReference type="ARBA" id="ARBA00004910"/>
    </source>
</evidence>
<comment type="similarity">
    <text evidence="4 13">In the N-terminal section; belongs to the cytidine and deoxycytidylate deaminase family.</text>
</comment>
<comment type="caution">
    <text evidence="18">The sequence shown here is derived from an EMBL/GenBank/DDBJ whole genome shotgun (WGS) entry which is preliminary data.</text>
</comment>
<evidence type="ECO:0000256" key="7">
    <source>
        <dbReference type="ARBA" id="ARBA00022723"/>
    </source>
</evidence>
<comment type="catalytic activity">
    <reaction evidence="13">
        <text>5-amino-6-(5-phospho-D-ribitylamino)uracil + NADP(+) = 5-amino-6-(5-phospho-D-ribosylamino)uracil + NADPH + H(+)</text>
        <dbReference type="Rhea" id="RHEA:17845"/>
        <dbReference type="ChEBI" id="CHEBI:15378"/>
        <dbReference type="ChEBI" id="CHEBI:57783"/>
        <dbReference type="ChEBI" id="CHEBI:58349"/>
        <dbReference type="ChEBI" id="CHEBI:58421"/>
        <dbReference type="ChEBI" id="CHEBI:58453"/>
        <dbReference type="EC" id="1.1.1.193"/>
    </reaction>
</comment>
<dbReference type="InterPro" id="IPR004794">
    <property type="entry name" value="Eubact_RibD"/>
</dbReference>
<keyword evidence="12" id="KW-0511">Multifunctional enzyme</keyword>
<evidence type="ECO:0000256" key="10">
    <source>
        <dbReference type="ARBA" id="ARBA00022857"/>
    </source>
</evidence>
<comment type="catalytic activity">
    <reaction evidence="13">
        <text>2,5-diamino-6-hydroxy-4-(5-phosphoribosylamino)-pyrimidine + H2O + H(+) = 5-amino-6-(5-phospho-D-ribosylamino)uracil + NH4(+)</text>
        <dbReference type="Rhea" id="RHEA:21868"/>
        <dbReference type="ChEBI" id="CHEBI:15377"/>
        <dbReference type="ChEBI" id="CHEBI:15378"/>
        <dbReference type="ChEBI" id="CHEBI:28938"/>
        <dbReference type="ChEBI" id="CHEBI:58453"/>
        <dbReference type="ChEBI" id="CHEBI:58614"/>
        <dbReference type="EC" id="3.5.4.26"/>
    </reaction>
</comment>
<dbReference type="GO" id="GO:0009231">
    <property type="term" value="P:riboflavin biosynthetic process"/>
    <property type="evidence" value="ECO:0007669"/>
    <property type="project" value="UniProtKB-UniPathway"/>
</dbReference>
<dbReference type="InterPro" id="IPR002734">
    <property type="entry name" value="RibDG_C"/>
</dbReference>
<feature type="binding site" evidence="16">
    <location>
        <position position="59"/>
    </location>
    <ligand>
        <name>Zn(2+)</name>
        <dbReference type="ChEBI" id="CHEBI:29105"/>
        <note>catalytic</note>
    </ligand>
</feature>
<dbReference type="UniPathway" id="UPA00275">
    <property type="reaction ID" value="UER00401"/>
</dbReference>
<evidence type="ECO:0000256" key="13">
    <source>
        <dbReference type="PIRNR" id="PIRNR006769"/>
    </source>
</evidence>
<organism evidence="18 19">
    <name type="scientific">Brumimicrobium salinarum</name>
    <dbReference type="NCBI Taxonomy" id="2058658"/>
    <lineage>
        <taxon>Bacteria</taxon>
        <taxon>Pseudomonadati</taxon>
        <taxon>Bacteroidota</taxon>
        <taxon>Flavobacteriia</taxon>
        <taxon>Flavobacteriales</taxon>
        <taxon>Crocinitomicaceae</taxon>
        <taxon>Brumimicrobium</taxon>
    </lineage>
</organism>
<dbReference type="GO" id="GO:0008703">
    <property type="term" value="F:5-amino-6-(5-phosphoribosylamino)uracil reductase activity"/>
    <property type="evidence" value="ECO:0007669"/>
    <property type="project" value="UniProtKB-EC"/>
</dbReference>
<keyword evidence="10 13" id="KW-0521">NADP</keyword>
<keyword evidence="8 13" id="KW-0378">Hydrolase</keyword>
<dbReference type="RefSeq" id="WP_101334692.1">
    <property type="nucleotide sequence ID" value="NZ_PJNI01000009.1"/>
</dbReference>
<evidence type="ECO:0000259" key="17">
    <source>
        <dbReference type="PROSITE" id="PS51747"/>
    </source>
</evidence>
<feature type="binding site" evidence="15">
    <location>
        <position position="185"/>
    </location>
    <ligand>
        <name>NADP(+)</name>
        <dbReference type="ChEBI" id="CHEBI:58349"/>
    </ligand>
</feature>
<feature type="binding site" evidence="15">
    <location>
        <begin position="299"/>
        <end position="305"/>
    </location>
    <ligand>
        <name>NADP(+)</name>
        <dbReference type="ChEBI" id="CHEBI:58349"/>
    </ligand>
</feature>
<dbReference type="Gene3D" id="3.40.140.10">
    <property type="entry name" value="Cytidine Deaminase, domain 2"/>
    <property type="match status" value="1"/>
</dbReference>
<dbReference type="OrthoDB" id="9800865at2"/>
<feature type="binding site" evidence="15">
    <location>
        <position position="297"/>
    </location>
    <ligand>
        <name>substrate</name>
    </ligand>
</feature>
<feature type="binding site" evidence="15">
    <location>
        <position position="211"/>
    </location>
    <ligand>
        <name>NADP(+)</name>
        <dbReference type="ChEBI" id="CHEBI:58349"/>
    </ligand>
</feature>
<evidence type="ECO:0000256" key="5">
    <source>
        <dbReference type="ARBA" id="ARBA00007417"/>
    </source>
</evidence>
<comment type="similarity">
    <text evidence="5 13">In the C-terminal section; belongs to the HTP reductase family.</text>
</comment>
<dbReference type="CDD" id="cd01284">
    <property type="entry name" value="Riboflavin_deaminase-reductase"/>
    <property type="match status" value="1"/>
</dbReference>
<name>A0A2I0R1S5_9FLAO</name>
<comment type="pathway">
    <text evidence="2 13">Cofactor biosynthesis; riboflavin biosynthesis; 5-amino-6-(D-ribitylamino)uracil from GTP: step 2/4.</text>
</comment>
<dbReference type="GO" id="GO:0008835">
    <property type="term" value="F:diaminohydroxyphosphoribosylaminopyrimidine deaminase activity"/>
    <property type="evidence" value="ECO:0007669"/>
    <property type="project" value="UniProtKB-EC"/>
</dbReference>
<evidence type="ECO:0000313" key="19">
    <source>
        <dbReference type="Proteomes" id="UP000236654"/>
    </source>
</evidence>
<feature type="binding site" evidence="15">
    <location>
        <position position="199"/>
    </location>
    <ligand>
        <name>NADP(+)</name>
        <dbReference type="ChEBI" id="CHEBI:58349"/>
    </ligand>
</feature>
<comment type="function">
    <text evidence="1 13">Converts 2,5-diamino-6-(ribosylamino)-4(3h)-pyrimidinone 5'-phosphate into 5-amino-6-(ribosylamino)-2,4(1h,3h)-pyrimidinedione 5'-phosphate.</text>
</comment>
<keyword evidence="11 13" id="KW-0560">Oxidoreductase</keyword>
<evidence type="ECO:0000256" key="6">
    <source>
        <dbReference type="ARBA" id="ARBA00022619"/>
    </source>
</evidence>
<dbReference type="PANTHER" id="PTHR38011:SF7">
    <property type="entry name" value="2,5-DIAMINO-6-RIBOSYLAMINO-4(3H)-PYRIMIDINONE 5'-PHOSPHATE REDUCTASE"/>
    <property type="match status" value="1"/>
</dbReference>
<dbReference type="Gene3D" id="3.40.430.10">
    <property type="entry name" value="Dihydrofolate Reductase, subunit A"/>
    <property type="match status" value="1"/>
</dbReference>
<dbReference type="InterPro" id="IPR024072">
    <property type="entry name" value="DHFR-like_dom_sf"/>
</dbReference>
<dbReference type="Proteomes" id="UP000236654">
    <property type="component" value="Unassembled WGS sequence"/>
</dbReference>
<dbReference type="InterPro" id="IPR016192">
    <property type="entry name" value="APOBEC/CMP_deaminase_Zn-bd"/>
</dbReference>
<feature type="binding site" evidence="15">
    <location>
        <position position="215"/>
    </location>
    <ligand>
        <name>NADP(+)</name>
        <dbReference type="ChEBI" id="CHEBI:58349"/>
    </ligand>
</feature>
<evidence type="ECO:0000256" key="14">
    <source>
        <dbReference type="PIRSR" id="PIRSR006769-1"/>
    </source>
</evidence>
<dbReference type="PROSITE" id="PS51747">
    <property type="entry name" value="CYT_DCMP_DEAMINASES_2"/>
    <property type="match status" value="1"/>
</dbReference>
<feature type="active site" description="Proton donor" evidence="14">
    <location>
        <position position="61"/>
    </location>
</feature>
<dbReference type="GO" id="GO:0008270">
    <property type="term" value="F:zinc ion binding"/>
    <property type="evidence" value="ECO:0007669"/>
    <property type="project" value="InterPro"/>
</dbReference>
<evidence type="ECO:0000256" key="4">
    <source>
        <dbReference type="ARBA" id="ARBA00005259"/>
    </source>
</evidence>
<comment type="cofactor">
    <cofactor evidence="13 16">
        <name>Zn(2+)</name>
        <dbReference type="ChEBI" id="CHEBI:29105"/>
    </cofactor>
    <text evidence="13 16">Binds 1 zinc ion.</text>
</comment>
<evidence type="ECO:0000256" key="8">
    <source>
        <dbReference type="ARBA" id="ARBA00022801"/>
    </source>
</evidence>
<keyword evidence="19" id="KW-1185">Reference proteome</keyword>
<feature type="binding site" evidence="15">
    <location>
        <position position="219"/>
    </location>
    <ligand>
        <name>substrate</name>
    </ligand>
</feature>
<dbReference type="EC" id="3.5.4.26" evidence="13"/>
<keyword evidence="6 13" id="KW-0686">Riboflavin biosynthesis</keyword>
<sequence>MYDLKNKEQHLDFPYMKRALKLARLAGVNAAPNPKVGAVITHKNTIIGEGYHVEFGQPHAEVNAIESVKNKSILKEATIYVTLEPCAHYGKTPPCADLIIKHQFKRVVIACKDTFSAVAGKGIQRLKQAGITVDVGLLENEARAINKRFFTFHEQKRPYIILKWAETRDGFIDRLAADRATGINWITHPKTKLLVHKWRSLEQGIMVGWKTIKNDNPKLNVRAIAGCSPHRFIIDPDGKSPIKANVFQDGNPTSIITRKKTIPNLPNHVEIIHLEEFNNKAILKALHARNILSIFIEGGGFTHQSFIDEGLWDEAFQLIGTSTFGRGLPAPQLKDKILQSSEKWGEDMVQHYTRV</sequence>
<dbReference type="SUPFAM" id="SSF53927">
    <property type="entry name" value="Cytidine deaminase-like"/>
    <property type="match status" value="1"/>
</dbReference>
<dbReference type="PIRSF" id="PIRSF006769">
    <property type="entry name" value="RibD"/>
    <property type="match status" value="1"/>
</dbReference>
<feature type="binding site" evidence="15">
    <location>
        <position position="222"/>
    </location>
    <ligand>
        <name>substrate</name>
    </ligand>
</feature>
<dbReference type="EC" id="1.1.1.193" evidence="13"/>
<dbReference type="FunFam" id="3.40.140.10:FF:000025">
    <property type="entry name" value="Riboflavin biosynthesis protein RibD"/>
    <property type="match status" value="1"/>
</dbReference>
<feature type="binding site" evidence="15">
    <location>
        <position position="165"/>
    </location>
    <ligand>
        <name>NADP(+)</name>
        <dbReference type="ChEBI" id="CHEBI:58349"/>
    </ligand>
</feature>
<comment type="pathway">
    <text evidence="3 13">Cofactor biosynthesis; riboflavin biosynthesis; 5-amino-6-(D-ribitylamino)uracil from GTP: step 3/4.</text>
</comment>
<reference evidence="18 19" key="1">
    <citation type="submission" date="2017-12" db="EMBL/GenBank/DDBJ databases">
        <title>The draft genome sequence of Brumimicrobium saltpan LHR20.</title>
        <authorList>
            <person name="Do Z.-J."/>
            <person name="Luo H.-R."/>
        </authorList>
    </citation>
    <scope>NUCLEOTIDE SEQUENCE [LARGE SCALE GENOMIC DNA]</scope>
    <source>
        <strain evidence="18 19">LHR20</strain>
    </source>
</reference>
<dbReference type="PANTHER" id="PTHR38011">
    <property type="entry name" value="DIHYDROFOLATE REDUCTASE FAMILY PROTEIN (AFU_ORTHOLOGUE AFUA_8G06820)"/>
    <property type="match status" value="1"/>
</dbReference>
<gene>
    <name evidence="18" type="primary">ribD</name>
    <name evidence="18" type="ORF">CW751_09100</name>
</gene>